<feature type="region of interest" description="Disordered" evidence="1">
    <location>
        <begin position="11"/>
        <end position="89"/>
    </location>
</feature>
<dbReference type="EMBL" id="CP033230">
    <property type="protein sequence ID" value="AYO78997.1"/>
    <property type="molecule type" value="Genomic_DNA"/>
</dbReference>
<dbReference type="AlphaFoldDB" id="A0A085K490"/>
<protein>
    <submittedName>
        <fullName evidence="2">Uncharacterized protein</fullName>
    </submittedName>
</protein>
<dbReference type="Proteomes" id="UP000280708">
    <property type="component" value="Chromosome"/>
</dbReference>
<proteinExistence type="predicted"/>
<reference evidence="2 3" key="1">
    <citation type="submission" date="2018-10" db="EMBL/GenBank/DDBJ databases">
        <title>Characterization and genome analysis of a novel bacterium Sphingobium yanoikuyae SJTF8 capable of degrading PAHs.</title>
        <authorList>
            <person name="Yin C."/>
            <person name="Xiong W."/>
            <person name="Liang R."/>
        </authorList>
    </citation>
    <scope>NUCLEOTIDE SEQUENCE [LARGE SCALE GENOMIC DNA]</scope>
    <source>
        <strain evidence="2 3">SJTF8</strain>
    </source>
</reference>
<sequence length="89" mass="9620">MWIFVLAIAASAQPQATTMQGNGHHANDARRTQEEQPKDQPIHGQKEQEGQPADRARVERTGPEEDRNADGALMPGAPGTNNPIIPDDA</sequence>
<dbReference type="RefSeq" id="WP_037509495.1">
    <property type="nucleotide sequence ID" value="NZ_CAIGKD010000014.1"/>
</dbReference>
<gene>
    <name evidence="2" type="ORF">EBF16_20195</name>
</gene>
<evidence type="ECO:0000313" key="2">
    <source>
        <dbReference type="EMBL" id="AYO78997.1"/>
    </source>
</evidence>
<evidence type="ECO:0000313" key="3">
    <source>
        <dbReference type="Proteomes" id="UP000280708"/>
    </source>
</evidence>
<feature type="compositionally biased region" description="Polar residues" evidence="1">
    <location>
        <begin position="12"/>
        <end position="21"/>
    </location>
</feature>
<feature type="compositionally biased region" description="Basic and acidic residues" evidence="1">
    <location>
        <begin position="25"/>
        <end position="69"/>
    </location>
</feature>
<evidence type="ECO:0000256" key="1">
    <source>
        <dbReference type="SAM" id="MobiDB-lite"/>
    </source>
</evidence>
<name>A0A085K490_SPHYA</name>
<accession>A0A085K490</accession>
<organism evidence="2 3">
    <name type="scientific">Sphingobium yanoikuyae</name>
    <name type="common">Sphingomonas yanoikuyae</name>
    <dbReference type="NCBI Taxonomy" id="13690"/>
    <lineage>
        <taxon>Bacteria</taxon>
        <taxon>Pseudomonadati</taxon>
        <taxon>Pseudomonadota</taxon>
        <taxon>Alphaproteobacteria</taxon>
        <taxon>Sphingomonadales</taxon>
        <taxon>Sphingomonadaceae</taxon>
        <taxon>Sphingobium</taxon>
    </lineage>
</organism>